<accession>A0A3A1YL05</accession>
<proteinExistence type="predicted"/>
<reference evidence="1 2" key="1">
    <citation type="submission" date="2017-08" db="EMBL/GenBank/DDBJ databases">
        <title>Capnocytophaga canis 17-158 assembly.</title>
        <authorList>
            <person name="Gulvik C.A."/>
        </authorList>
    </citation>
    <scope>NUCLEOTIDE SEQUENCE [LARGE SCALE GENOMIC DNA]</scope>
    <source>
        <strain evidence="1 2">17-158</strain>
    </source>
</reference>
<organism evidence="1 2">
    <name type="scientific">Capnocytophaga canis</name>
    <dbReference type="NCBI Taxonomy" id="1848903"/>
    <lineage>
        <taxon>Bacteria</taxon>
        <taxon>Pseudomonadati</taxon>
        <taxon>Bacteroidota</taxon>
        <taxon>Flavobacteriia</taxon>
        <taxon>Flavobacteriales</taxon>
        <taxon>Flavobacteriaceae</taxon>
        <taxon>Capnocytophaga</taxon>
    </lineage>
</organism>
<comment type="caution">
    <text evidence="1">The sequence shown here is derived from an EMBL/GenBank/DDBJ whole genome shotgun (WGS) entry which is preliminary data.</text>
</comment>
<sequence>MKKIILVIFLLSSVGIGIVSAQDKKWYSQAELDMIIPRNDKVIYSYSGGQVSLNERVMWGVNYSYNYNLFKKFSVGGVSGLTILPQPSITAIKFGAVFRYTFIEDFKANMYAQIAGYLPLTNGVETDLGEARFGVNLPIARYDAFQVNLSLFVIYSRFDLNKPLFINEIPDSVEYRGTGISLGIRF</sequence>
<name>A0A3A1YL05_9FLAO</name>
<evidence type="ECO:0008006" key="3">
    <source>
        <dbReference type="Google" id="ProtNLM"/>
    </source>
</evidence>
<dbReference type="AlphaFoldDB" id="A0A3A1YL05"/>
<evidence type="ECO:0000313" key="1">
    <source>
        <dbReference type="EMBL" id="RIY38146.1"/>
    </source>
</evidence>
<gene>
    <name evidence="1" type="ORF">CKY20_00955</name>
</gene>
<dbReference type="EMBL" id="NSDI01000001">
    <property type="protein sequence ID" value="RIY38146.1"/>
    <property type="molecule type" value="Genomic_DNA"/>
</dbReference>
<evidence type="ECO:0000313" key="2">
    <source>
        <dbReference type="Proteomes" id="UP000265497"/>
    </source>
</evidence>
<dbReference type="RefSeq" id="WP_119652009.1">
    <property type="nucleotide sequence ID" value="NZ_NSDI01000001.1"/>
</dbReference>
<protein>
    <recommendedName>
        <fullName evidence="3">Outer membrane protein beta-barrel domain-containing protein</fullName>
    </recommendedName>
</protein>
<dbReference type="Proteomes" id="UP000265497">
    <property type="component" value="Unassembled WGS sequence"/>
</dbReference>